<sequence>MARPPLPLGSWGRIWVSPSPSRPSGKPKSFRARALYRDFDGVTREVKAEGRTKSAAEATLLAKLRERSGARHGGSLKSTDRFSAAAQLWFEHVDEMVAEGRRSPGTRDAYRRKLDNHVLPALAEVRLGEVTTPLVESIIKAIRTQVGPPTAKSSRTVISGVLNLAVRHGALATNPVRDVETIASRPKRQPRALDEDERRAWFAMLASDPRAVAADLRT</sequence>
<accession>A0AAU7JUC7</accession>
<dbReference type="RefSeq" id="WP_406831512.1">
    <property type="nucleotide sequence ID" value="NZ_CP157483.1"/>
</dbReference>
<organism evidence="7">
    <name type="scientific">Pedococcus sp. KACC 23699</name>
    <dbReference type="NCBI Taxonomy" id="3149228"/>
    <lineage>
        <taxon>Bacteria</taxon>
        <taxon>Bacillati</taxon>
        <taxon>Actinomycetota</taxon>
        <taxon>Actinomycetes</taxon>
        <taxon>Micrococcales</taxon>
        <taxon>Intrasporangiaceae</taxon>
        <taxon>Pedococcus</taxon>
    </lineage>
</organism>
<dbReference type="PROSITE" id="PS51900">
    <property type="entry name" value="CB"/>
    <property type="match status" value="1"/>
</dbReference>
<dbReference type="InterPro" id="IPR011010">
    <property type="entry name" value="DNA_brk_join_enz"/>
</dbReference>
<dbReference type="PANTHER" id="PTHR30629">
    <property type="entry name" value="PROPHAGE INTEGRASE"/>
    <property type="match status" value="1"/>
</dbReference>
<protein>
    <recommendedName>
        <fullName evidence="6">Core-binding (CB) domain-containing protein</fullName>
    </recommendedName>
</protein>
<evidence type="ECO:0000313" key="7">
    <source>
        <dbReference type="EMBL" id="XBO44053.1"/>
    </source>
</evidence>
<dbReference type="InterPro" id="IPR050808">
    <property type="entry name" value="Phage_Integrase"/>
</dbReference>
<proteinExistence type="inferred from homology"/>
<feature type="domain" description="Core-binding (CB)" evidence="6">
    <location>
        <begin position="80"/>
        <end position="166"/>
    </location>
</feature>
<comment type="similarity">
    <text evidence="1">Belongs to the 'phage' integrase family.</text>
</comment>
<feature type="region of interest" description="Disordered" evidence="5">
    <location>
        <begin position="1"/>
        <end position="29"/>
    </location>
</feature>
<dbReference type="Pfam" id="PF22022">
    <property type="entry name" value="Phage_int_M"/>
    <property type="match status" value="1"/>
</dbReference>
<dbReference type="Gene3D" id="1.10.150.130">
    <property type="match status" value="1"/>
</dbReference>
<dbReference type="InterPro" id="IPR010998">
    <property type="entry name" value="Integrase_recombinase_N"/>
</dbReference>
<dbReference type="AlphaFoldDB" id="A0AAU7JUC7"/>
<name>A0AAU7JUC7_9MICO</name>
<evidence type="ECO:0000259" key="6">
    <source>
        <dbReference type="PROSITE" id="PS51900"/>
    </source>
</evidence>
<evidence type="ECO:0000256" key="2">
    <source>
        <dbReference type="ARBA" id="ARBA00022908"/>
    </source>
</evidence>
<evidence type="ECO:0000256" key="3">
    <source>
        <dbReference type="ARBA" id="ARBA00023125"/>
    </source>
</evidence>
<dbReference type="GO" id="GO:0015074">
    <property type="term" value="P:DNA integration"/>
    <property type="evidence" value="ECO:0007669"/>
    <property type="project" value="UniProtKB-KW"/>
</dbReference>
<dbReference type="PANTHER" id="PTHR30629:SF2">
    <property type="entry name" value="PROPHAGE INTEGRASE INTS-RELATED"/>
    <property type="match status" value="1"/>
</dbReference>
<reference evidence="7" key="1">
    <citation type="submission" date="2024-05" db="EMBL/GenBank/DDBJ databases">
        <authorList>
            <person name="Kim S."/>
            <person name="Heo J."/>
            <person name="Choi H."/>
            <person name="Choi Y."/>
            <person name="Kwon S.-W."/>
            <person name="Kim Y."/>
        </authorList>
    </citation>
    <scope>NUCLEOTIDE SEQUENCE</scope>
    <source>
        <strain evidence="7">KACC 23699</strain>
    </source>
</reference>
<keyword evidence="2" id="KW-0229">DNA integration</keyword>
<dbReference type="SUPFAM" id="SSF56349">
    <property type="entry name" value="DNA breaking-rejoining enzymes"/>
    <property type="match status" value="1"/>
</dbReference>
<dbReference type="GO" id="GO:0003677">
    <property type="term" value="F:DNA binding"/>
    <property type="evidence" value="ECO:0007669"/>
    <property type="project" value="UniProtKB-UniRule"/>
</dbReference>
<evidence type="ECO:0000256" key="4">
    <source>
        <dbReference type="PROSITE-ProRule" id="PRU01248"/>
    </source>
</evidence>
<evidence type="ECO:0000256" key="5">
    <source>
        <dbReference type="SAM" id="MobiDB-lite"/>
    </source>
</evidence>
<evidence type="ECO:0000256" key="1">
    <source>
        <dbReference type="ARBA" id="ARBA00008857"/>
    </source>
</evidence>
<keyword evidence="3 4" id="KW-0238">DNA-binding</keyword>
<dbReference type="InterPro" id="IPR053876">
    <property type="entry name" value="Phage_int_M"/>
</dbReference>
<gene>
    <name evidence="7" type="ORF">ABEG17_01630</name>
</gene>
<dbReference type="EMBL" id="CP157483">
    <property type="protein sequence ID" value="XBO44053.1"/>
    <property type="molecule type" value="Genomic_DNA"/>
</dbReference>
<feature type="compositionally biased region" description="Low complexity" evidence="5">
    <location>
        <begin position="17"/>
        <end position="27"/>
    </location>
</feature>
<dbReference type="InterPro" id="IPR044068">
    <property type="entry name" value="CB"/>
</dbReference>